<dbReference type="EMBL" id="LJQM01000218">
    <property type="protein sequence ID" value="KPX41261.1"/>
    <property type="molecule type" value="Genomic_DNA"/>
</dbReference>
<name>A0A0P9R2K7_9PSED</name>
<accession>A0A0P9R2K7</accession>
<dbReference type="AlphaFoldDB" id="A0A0P9R2K7"/>
<organism evidence="1 2">
    <name type="scientific">Pseudomonas syringae pv. helianthi</name>
    <dbReference type="NCBI Taxonomy" id="251654"/>
    <lineage>
        <taxon>Bacteria</taxon>
        <taxon>Pseudomonadati</taxon>
        <taxon>Pseudomonadota</taxon>
        <taxon>Gammaproteobacteria</taxon>
        <taxon>Pseudomonadales</taxon>
        <taxon>Pseudomonadaceae</taxon>
        <taxon>Pseudomonas</taxon>
    </lineage>
</organism>
<evidence type="ECO:0000313" key="1">
    <source>
        <dbReference type="EMBL" id="KPX41261.1"/>
    </source>
</evidence>
<dbReference type="Proteomes" id="UP000050557">
    <property type="component" value="Unassembled WGS sequence"/>
</dbReference>
<dbReference type="InterPro" id="IPR053842">
    <property type="entry name" value="NikA-like"/>
</dbReference>
<comment type="caution">
    <text evidence="1">The sequence shown here is derived from an EMBL/GenBank/DDBJ whole genome shotgun (WGS) entry which is preliminary data.</text>
</comment>
<reference evidence="1 2" key="1">
    <citation type="submission" date="2015-09" db="EMBL/GenBank/DDBJ databases">
        <title>Genome announcement of multiple Pseudomonas syringae strains.</title>
        <authorList>
            <person name="Thakur S."/>
            <person name="Wang P.W."/>
            <person name="Gong Y."/>
            <person name="Weir B.S."/>
            <person name="Guttman D.S."/>
        </authorList>
    </citation>
    <scope>NUCLEOTIDE SEQUENCE [LARGE SCALE GENOMIC DNA]</scope>
    <source>
        <strain evidence="1 2">ICMP4531</strain>
    </source>
</reference>
<evidence type="ECO:0008006" key="3">
    <source>
        <dbReference type="Google" id="ProtNLM"/>
    </source>
</evidence>
<gene>
    <name evidence="1" type="ORF">ALO68_04549</name>
</gene>
<evidence type="ECO:0000313" key="2">
    <source>
        <dbReference type="Proteomes" id="UP000050557"/>
    </source>
</evidence>
<proteinExistence type="predicted"/>
<dbReference type="Pfam" id="PF21983">
    <property type="entry name" value="NikA-like"/>
    <property type="match status" value="1"/>
</dbReference>
<protein>
    <recommendedName>
        <fullName evidence="3">Relaxosome component</fullName>
    </recommendedName>
</protein>
<sequence length="125" mass="14208">MSVVVDRGEAMPKKPNKDRVVSFRLTEEQYAPFEKIMQQSGTKSSVFFRELLLNKTPVFKAASVDQERLVFIFNKSSNNLNQLAKRVHQAHHRGIVSEGVYLKISNTLMSIRDLLLSGVDRADKS</sequence>